<organism evidence="3 4">
    <name type="scientific">Catenulispora yoronensis</name>
    <dbReference type="NCBI Taxonomy" id="450799"/>
    <lineage>
        <taxon>Bacteria</taxon>
        <taxon>Bacillati</taxon>
        <taxon>Actinomycetota</taxon>
        <taxon>Actinomycetes</taxon>
        <taxon>Catenulisporales</taxon>
        <taxon>Catenulisporaceae</taxon>
        <taxon>Catenulispora</taxon>
    </lineage>
</organism>
<feature type="compositionally biased region" description="Basic and acidic residues" evidence="1">
    <location>
        <begin position="24"/>
        <end position="47"/>
    </location>
</feature>
<sequence>MADFEDDFDVASLVDAAFGAAPVRKAEEPEPEREPEPEPEPEPKPEPELEPEPEPEKLEAPKAVAETATPTQDTEPSSPTPAPAFTKTLPKLTRGRLAAAAAVVVGVAVASVVLLSGGGSGNAATQNGAAGAQPSVNPQAFYPVQSASAFETGAKSELTDAELQGAVSGCDACKLVTRANGFTPDSGVLALFRTGEPEAGRSNAKLVAVGGDGKLLWSAPDGFKALTAGIERFSVDGAGNFYLALPGARTGQVLVALAWRDGKVQDLGGLLDPRITSDSIVGVLPQAAPGADATIVSQSTAGIPDAATGGLVESQYRIENGAPVLIGCRRHVGESGQWIAFQPSADGCKHWPAGPVGPPDDDDDPTAPVAPPS</sequence>
<name>A0ABP5EZC2_9ACTN</name>
<evidence type="ECO:0000256" key="1">
    <source>
        <dbReference type="SAM" id="MobiDB-lite"/>
    </source>
</evidence>
<dbReference type="Proteomes" id="UP001500751">
    <property type="component" value="Unassembled WGS sequence"/>
</dbReference>
<accession>A0ABP5EZC2</accession>
<keyword evidence="2" id="KW-0812">Transmembrane</keyword>
<evidence type="ECO:0000313" key="4">
    <source>
        <dbReference type="Proteomes" id="UP001500751"/>
    </source>
</evidence>
<proteinExistence type="predicted"/>
<comment type="caution">
    <text evidence="3">The sequence shown here is derived from an EMBL/GenBank/DDBJ whole genome shotgun (WGS) entry which is preliminary data.</text>
</comment>
<keyword evidence="2" id="KW-1133">Transmembrane helix</keyword>
<keyword evidence="2" id="KW-0472">Membrane</keyword>
<keyword evidence="4" id="KW-1185">Reference proteome</keyword>
<dbReference type="RefSeq" id="WP_344663672.1">
    <property type="nucleotide sequence ID" value="NZ_BAAAQN010000002.1"/>
</dbReference>
<protein>
    <submittedName>
        <fullName evidence="3">Uncharacterized protein</fullName>
    </submittedName>
</protein>
<feature type="region of interest" description="Disordered" evidence="1">
    <location>
        <begin position="349"/>
        <end position="373"/>
    </location>
</feature>
<evidence type="ECO:0000313" key="3">
    <source>
        <dbReference type="EMBL" id="GAA2012419.1"/>
    </source>
</evidence>
<feature type="compositionally biased region" description="Polar residues" evidence="1">
    <location>
        <begin position="68"/>
        <end position="77"/>
    </location>
</feature>
<gene>
    <name evidence="3" type="ORF">GCM10009839_03510</name>
</gene>
<dbReference type="EMBL" id="BAAAQN010000002">
    <property type="protein sequence ID" value="GAA2012419.1"/>
    <property type="molecule type" value="Genomic_DNA"/>
</dbReference>
<reference evidence="4" key="1">
    <citation type="journal article" date="2019" name="Int. J. Syst. Evol. Microbiol.">
        <title>The Global Catalogue of Microorganisms (GCM) 10K type strain sequencing project: providing services to taxonomists for standard genome sequencing and annotation.</title>
        <authorList>
            <consortium name="The Broad Institute Genomics Platform"/>
            <consortium name="The Broad Institute Genome Sequencing Center for Infectious Disease"/>
            <person name="Wu L."/>
            <person name="Ma J."/>
        </authorList>
    </citation>
    <scope>NUCLEOTIDE SEQUENCE [LARGE SCALE GENOMIC DNA]</scope>
    <source>
        <strain evidence="4">JCM 16014</strain>
    </source>
</reference>
<feature type="region of interest" description="Disordered" evidence="1">
    <location>
        <begin position="1"/>
        <end position="87"/>
    </location>
</feature>
<feature type="transmembrane region" description="Helical" evidence="2">
    <location>
        <begin position="97"/>
        <end position="117"/>
    </location>
</feature>
<evidence type="ECO:0000256" key="2">
    <source>
        <dbReference type="SAM" id="Phobius"/>
    </source>
</evidence>